<dbReference type="AlphaFoldDB" id="A0A4C1YZQ1"/>
<comment type="caution">
    <text evidence="1">The sequence shown here is derived from an EMBL/GenBank/DDBJ whole genome shotgun (WGS) entry which is preliminary data.</text>
</comment>
<accession>A0A4C1YZQ1</accession>
<evidence type="ECO:0000313" key="1">
    <source>
        <dbReference type="EMBL" id="GBP81951.1"/>
    </source>
</evidence>
<sequence length="407" mass="44505">MKGDGAILGVDKEHRSRTVSVRNSSCYDSHRRLEGLPREDTATLEWIRWKKIDLEGIEGLRRENLLPSGCTRIDRSKTDTRGKTLEELEVSALSNFFRAACCRQVMDRRSSITECSRDRRAALSKHSLSVEGLEHAGIQGAGQASSAIDTGGRTVLSRPGVISRWSPRHLRSAQNSMTGRVPVGLADTARRLSRLVVGPLCRRPKLSQGFADRFNIGARLNRKVLDNEVFLDLVDWYFLRTPKDYPDFPPLKGLLIPERNYALARIGISIICAPSAQLGPPILVLNEHRVVVSATRVGVGAVTPCHLGCFSRPRAAVLPAIAYRPCGLQQAGRSPPANRRGLREACLVYLCSGSTAPDRGETRVIGRVTIRGRIPSRGRAPDGRASATVLTPSVAYSRSISGSVTTT</sequence>
<evidence type="ECO:0000313" key="2">
    <source>
        <dbReference type="Proteomes" id="UP000299102"/>
    </source>
</evidence>
<gene>
    <name evidence="1" type="ORF">EVAR_26464_1</name>
</gene>
<keyword evidence="2" id="KW-1185">Reference proteome</keyword>
<dbReference type="EMBL" id="BGZK01001539">
    <property type="protein sequence ID" value="GBP81951.1"/>
    <property type="molecule type" value="Genomic_DNA"/>
</dbReference>
<reference evidence="1 2" key="1">
    <citation type="journal article" date="2019" name="Commun. Biol.">
        <title>The bagworm genome reveals a unique fibroin gene that provides high tensile strength.</title>
        <authorList>
            <person name="Kono N."/>
            <person name="Nakamura H."/>
            <person name="Ohtoshi R."/>
            <person name="Tomita M."/>
            <person name="Numata K."/>
            <person name="Arakawa K."/>
        </authorList>
    </citation>
    <scope>NUCLEOTIDE SEQUENCE [LARGE SCALE GENOMIC DNA]</scope>
</reference>
<protein>
    <submittedName>
        <fullName evidence="1">Uncharacterized protein</fullName>
    </submittedName>
</protein>
<dbReference type="Proteomes" id="UP000299102">
    <property type="component" value="Unassembled WGS sequence"/>
</dbReference>
<proteinExistence type="predicted"/>
<organism evidence="1 2">
    <name type="scientific">Eumeta variegata</name>
    <name type="common">Bagworm moth</name>
    <name type="synonym">Eumeta japonica</name>
    <dbReference type="NCBI Taxonomy" id="151549"/>
    <lineage>
        <taxon>Eukaryota</taxon>
        <taxon>Metazoa</taxon>
        <taxon>Ecdysozoa</taxon>
        <taxon>Arthropoda</taxon>
        <taxon>Hexapoda</taxon>
        <taxon>Insecta</taxon>
        <taxon>Pterygota</taxon>
        <taxon>Neoptera</taxon>
        <taxon>Endopterygota</taxon>
        <taxon>Lepidoptera</taxon>
        <taxon>Glossata</taxon>
        <taxon>Ditrysia</taxon>
        <taxon>Tineoidea</taxon>
        <taxon>Psychidae</taxon>
        <taxon>Oiketicinae</taxon>
        <taxon>Eumeta</taxon>
    </lineage>
</organism>
<name>A0A4C1YZQ1_EUMVA</name>